<proteinExistence type="predicted"/>
<dbReference type="EMBL" id="CABPRZ010000006">
    <property type="protein sequence ID" value="VVD96690.1"/>
    <property type="molecule type" value="Genomic_DNA"/>
</dbReference>
<evidence type="ECO:0000313" key="1">
    <source>
        <dbReference type="EMBL" id="VVD96690.1"/>
    </source>
</evidence>
<reference evidence="1 2" key="1">
    <citation type="submission" date="2019-08" db="EMBL/GenBank/DDBJ databases">
        <authorList>
            <person name="Peeters C."/>
        </authorList>
    </citation>
    <scope>NUCLEOTIDE SEQUENCE [LARGE SCALE GENOMIC DNA]</scope>
    <source>
        <strain evidence="1 2">LMG 30175</strain>
    </source>
</reference>
<protein>
    <submittedName>
        <fullName evidence="1">Uncharacterized protein</fullName>
    </submittedName>
</protein>
<evidence type="ECO:0000313" key="2">
    <source>
        <dbReference type="Proteomes" id="UP000414233"/>
    </source>
</evidence>
<name>A0A5E4U9F6_9BURK</name>
<gene>
    <name evidence="1" type="ORF">PTE30175_01842</name>
</gene>
<accession>A0A5E4U9F6</accession>
<sequence length="39" mass="4998">MNRQPSLWQIFLDELRQSLRDYLRPLMAAIRWARRRRRK</sequence>
<dbReference type="Proteomes" id="UP000414233">
    <property type="component" value="Unassembled WGS sequence"/>
</dbReference>
<organism evidence="1 2">
    <name type="scientific">Pandoraea terrae</name>
    <dbReference type="NCBI Taxonomy" id="1537710"/>
    <lineage>
        <taxon>Bacteria</taxon>
        <taxon>Pseudomonadati</taxon>
        <taxon>Pseudomonadota</taxon>
        <taxon>Betaproteobacteria</taxon>
        <taxon>Burkholderiales</taxon>
        <taxon>Burkholderiaceae</taxon>
        <taxon>Pandoraea</taxon>
    </lineage>
</organism>
<keyword evidence="2" id="KW-1185">Reference proteome</keyword>
<dbReference type="AlphaFoldDB" id="A0A5E4U9F6"/>